<dbReference type="AlphaFoldDB" id="A0A1I7ZIC4"/>
<protein>
    <recommendedName>
        <fullName evidence="4">RNA polymerase II-associated protein 3</fullName>
    </recommendedName>
</protein>
<dbReference type="InterPro" id="IPR011990">
    <property type="entry name" value="TPR-like_helical_dom_sf"/>
</dbReference>
<keyword evidence="2" id="KW-0802">TPR repeat</keyword>
<evidence type="ECO:0000256" key="2">
    <source>
        <dbReference type="ARBA" id="ARBA00022803"/>
    </source>
</evidence>
<dbReference type="Pfam" id="PF13877">
    <property type="entry name" value="RPAP3_C"/>
    <property type="match status" value="1"/>
</dbReference>
<dbReference type="SUPFAM" id="SSF48452">
    <property type="entry name" value="TPR-like"/>
    <property type="match status" value="1"/>
</dbReference>
<reference evidence="7" key="1">
    <citation type="submission" date="2016-11" db="UniProtKB">
        <authorList>
            <consortium name="WormBaseParasite"/>
        </authorList>
    </citation>
    <scope>IDENTIFICATION</scope>
</reference>
<dbReference type="InterPro" id="IPR051966">
    <property type="entry name" value="RPAP3"/>
</dbReference>
<evidence type="ECO:0000256" key="1">
    <source>
        <dbReference type="ARBA" id="ARBA00022737"/>
    </source>
</evidence>
<dbReference type="PANTHER" id="PTHR46423">
    <property type="entry name" value="RNA POLYMERASE II-ASSOCIATED PROTEIN 3"/>
    <property type="match status" value="1"/>
</dbReference>
<dbReference type="Gene3D" id="1.25.40.10">
    <property type="entry name" value="Tetratricopeptide repeat domain"/>
    <property type="match status" value="1"/>
</dbReference>
<dbReference type="Proteomes" id="UP000095287">
    <property type="component" value="Unplaced"/>
</dbReference>
<accession>A0A1I7ZIC4</accession>
<name>A0A1I7ZIC4_9BILA</name>
<proteinExistence type="inferred from homology"/>
<evidence type="ECO:0000256" key="4">
    <source>
        <dbReference type="ARBA" id="ARBA00040133"/>
    </source>
</evidence>
<dbReference type="InterPro" id="IPR019734">
    <property type="entry name" value="TPR_rpt"/>
</dbReference>
<evidence type="ECO:0000259" key="5">
    <source>
        <dbReference type="Pfam" id="PF13877"/>
    </source>
</evidence>
<sequence length="282" mass="32124">MSSEELRTRGNDFFKKSMFHNAIDHYTKSLELSVSALTLANRAQAHLKLAHFESAYADADSAVAADGDYSKARYRRAVASLKLGFVEKARRDCEILLEENPKNKEFQKLLNDIKSAKKIGRFQLYNVKRCDTIRSETPLMEIAIEQKEVVTEAAQPQTKEKKYTVPLPAATSGQFLNDYDAMKNRDPEYFGTYLASIDATRIPGIIGEFLEGDMMSLIVNGLHAVQDKVPSEDIIDRLISVSMCARFDLVVMFLDGSERNILEEMFRRFPKDKEELLRQSYL</sequence>
<comment type="similarity">
    <text evidence="3">Belongs to the RPAP3 family.</text>
</comment>
<dbReference type="SMART" id="SM00028">
    <property type="entry name" value="TPR"/>
    <property type="match status" value="3"/>
</dbReference>
<dbReference type="WBParaSite" id="L893_g26678.t1">
    <property type="protein sequence ID" value="L893_g26678.t1"/>
    <property type="gene ID" value="L893_g26678"/>
</dbReference>
<evidence type="ECO:0000256" key="3">
    <source>
        <dbReference type="ARBA" id="ARBA00038275"/>
    </source>
</evidence>
<dbReference type="InterPro" id="IPR025986">
    <property type="entry name" value="RPAP3-like_C"/>
</dbReference>
<keyword evidence="1" id="KW-0677">Repeat</keyword>
<organism evidence="6 7">
    <name type="scientific">Steinernema glaseri</name>
    <dbReference type="NCBI Taxonomy" id="37863"/>
    <lineage>
        <taxon>Eukaryota</taxon>
        <taxon>Metazoa</taxon>
        <taxon>Ecdysozoa</taxon>
        <taxon>Nematoda</taxon>
        <taxon>Chromadorea</taxon>
        <taxon>Rhabditida</taxon>
        <taxon>Tylenchina</taxon>
        <taxon>Panagrolaimomorpha</taxon>
        <taxon>Strongyloidoidea</taxon>
        <taxon>Steinernematidae</taxon>
        <taxon>Steinernema</taxon>
    </lineage>
</organism>
<evidence type="ECO:0000313" key="6">
    <source>
        <dbReference type="Proteomes" id="UP000095287"/>
    </source>
</evidence>
<evidence type="ECO:0000313" key="7">
    <source>
        <dbReference type="WBParaSite" id="L893_g26678.t1"/>
    </source>
</evidence>
<dbReference type="GO" id="GO:0101031">
    <property type="term" value="C:protein folding chaperone complex"/>
    <property type="evidence" value="ECO:0007669"/>
    <property type="project" value="TreeGrafter"/>
</dbReference>
<feature type="domain" description="RNA-polymerase II-associated protein 3-like C-terminal" evidence="5">
    <location>
        <begin position="170"/>
        <end position="259"/>
    </location>
</feature>
<keyword evidence="6" id="KW-1185">Reference proteome</keyword>
<dbReference type="PANTHER" id="PTHR46423:SF1">
    <property type="entry name" value="RNA POLYMERASE II-ASSOCIATED PROTEIN 3"/>
    <property type="match status" value="1"/>
</dbReference>